<sequence>MLLRRAVEAPAGRQVTRRRAIRTGGIGAALVFIVLVFTLPAAVRQQPPRTPPSAAAPPVQEAKPRTVSYRASASHHHSYIF</sequence>
<protein>
    <submittedName>
        <fullName evidence="3">Uncharacterized protein</fullName>
    </submittedName>
</protein>
<proteinExistence type="predicted"/>
<keyword evidence="2" id="KW-0812">Transmembrane</keyword>
<name>A0A8S5TD43_9CAUD</name>
<feature type="transmembrane region" description="Helical" evidence="2">
    <location>
        <begin position="21"/>
        <end position="43"/>
    </location>
</feature>
<feature type="region of interest" description="Disordered" evidence="1">
    <location>
        <begin position="45"/>
        <end position="81"/>
    </location>
</feature>
<evidence type="ECO:0000256" key="2">
    <source>
        <dbReference type="SAM" id="Phobius"/>
    </source>
</evidence>
<keyword evidence="2" id="KW-1133">Transmembrane helix</keyword>
<evidence type="ECO:0000256" key="1">
    <source>
        <dbReference type="SAM" id="MobiDB-lite"/>
    </source>
</evidence>
<keyword evidence="2" id="KW-0472">Membrane</keyword>
<reference evidence="3" key="1">
    <citation type="journal article" date="2021" name="Proc. Natl. Acad. Sci. U.S.A.">
        <title>A Catalog of Tens of Thousands of Viruses from Human Metagenomes Reveals Hidden Associations with Chronic Diseases.</title>
        <authorList>
            <person name="Tisza M.J."/>
            <person name="Buck C.B."/>
        </authorList>
    </citation>
    <scope>NUCLEOTIDE SEQUENCE</scope>
    <source>
        <strain evidence="3">CtnLs3</strain>
    </source>
</reference>
<evidence type="ECO:0000313" key="3">
    <source>
        <dbReference type="EMBL" id="DAF61193.1"/>
    </source>
</evidence>
<dbReference type="EMBL" id="BK032804">
    <property type="protein sequence ID" value="DAF61193.1"/>
    <property type="molecule type" value="Genomic_DNA"/>
</dbReference>
<organism evidence="3">
    <name type="scientific">Siphoviridae sp. ctnLs3</name>
    <dbReference type="NCBI Taxonomy" id="2827937"/>
    <lineage>
        <taxon>Viruses</taxon>
        <taxon>Duplodnaviria</taxon>
        <taxon>Heunggongvirae</taxon>
        <taxon>Uroviricota</taxon>
        <taxon>Caudoviricetes</taxon>
    </lineage>
</organism>
<accession>A0A8S5TD43</accession>